<dbReference type="EMBL" id="BOML01000050">
    <property type="protein sequence ID" value="GIE04844.1"/>
    <property type="molecule type" value="Genomic_DNA"/>
</dbReference>
<dbReference type="Proteomes" id="UP000637628">
    <property type="component" value="Unassembled WGS sequence"/>
</dbReference>
<keyword evidence="2" id="KW-1185">Reference proteome</keyword>
<sequence length="460" mass="50426">MVHHYRVEPAEARARARDLAALWSVEQVDAADLVAAACDLLVTDHDGTALAMLAGVSARHADQEVPDLLEAALADVGLPYYEPGSAEGVQAALTVLAARVVAGEMEPSALTVWAHRVLGHDWSGPGARLVVLDDVYDAEEYDGPPPVEIDAEVLAEARRLVDGSRFVWRLTKYDPADRDEQGRYLGTADIDSDRGPVEAAYLASVAAFAAETGVESLAIREPSAPMDADIHHDGVEVSVDRALELVRSMLRGERGFCRLEAGDDFFVHVGWDQYVYVGSRIDCPRSVVFAEDHGLFAEPIPDSPYAFGELDDEDTPVRPADEMFWAELQRLTQARGGVLLEEGYIVNRSRWHRLAPETVRAVRGRLAPRARLLVWPDLTADVAAVLRSLRADDSVELVWQDRNGRIRSHLTGEDDRITPAERLANAGAATAISILTDERHPLMTAVLPDPDGVLRARWHP</sequence>
<comment type="caution">
    <text evidence="1">The sequence shown here is derived from an EMBL/GenBank/DDBJ whole genome shotgun (WGS) entry which is preliminary data.</text>
</comment>
<evidence type="ECO:0000313" key="1">
    <source>
        <dbReference type="EMBL" id="GIE04844.1"/>
    </source>
</evidence>
<accession>A0ABQ3Z5L3</accession>
<name>A0ABQ3Z5L3_9ACTN</name>
<gene>
    <name evidence="1" type="ORF">Adu01nite_61940</name>
</gene>
<protein>
    <submittedName>
        <fullName evidence="1">Uncharacterized protein</fullName>
    </submittedName>
</protein>
<proteinExistence type="predicted"/>
<evidence type="ECO:0000313" key="2">
    <source>
        <dbReference type="Proteomes" id="UP000637628"/>
    </source>
</evidence>
<reference evidence="1 2" key="1">
    <citation type="submission" date="2021-01" db="EMBL/GenBank/DDBJ databases">
        <title>Whole genome shotgun sequence of Actinoplanes durhamensis NBRC 14914.</title>
        <authorList>
            <person name="Komaki H."/>
            <person name="Tamura T."/>
        </authorList>
    </citation>
    <scope>NUCLEOTIDE SEQUENCE [LARGE SCALE GENOMIC DNA]</scope>
    <source>
        <strain evidence="1 2">NBRC 14914</strain>
    </source>
</reference>
<organism evidence="1 2">
    <name type="scientific">Paractinoplanes durhamensis</name>
    <dbReference type="NCBI Taxonomy" id="113563"/>
    <lineage>
        <taxon>Bacteria</taxon>
        <taxon>Bacillati</taxon>
        <taxon>Actinomycetota</taxon>
        <taxon>Actinomycetes</taxon>
        <taxon>Micromonosporales</taxon>
        <taxon>Micromonosporaceae</taxon>
        <taxon>Paractinoplanes</taxon>
    </lineage>
</organism>